<name>A0ABQ7JE60_9APIC</name>
<dbReference type="InterPro" id="IPR040260">
    <property type="entry name" value="RFA2-like"/>
</dbReference>
<evidence type="ECO:0000256" key="1">
    <source>
        <dbReference type="ARBA" id="ARBA00004123"/>
    </source>
</evidence>
<proteinExistence type="predicted"/>
<evidence type="ECO:0000256" key="2">
    <source>
        <dbReference type="ARBA" id="ARBA00023125"/>
    </source>
</evidence>
<dbReference type="SUPFAM" id="SSF50249">
    <property type="entry name" value="Nucleic acid-binding proteins"/>
    <property type="match status" value="1"/>
</dbReference>
<keyword evidence="2" id="KW-0238">DNA-binding</keyword>
<sequence length="443" mass="48087">MSGAGNFGMPFQMNRDSIRADTPMNYRGVDMDNASGSYNSFDIPSHVDNLLQQNSSFGSIAPSNAQSMFPRGPTFGELPGNDLLGLDAVGSFGGGFLTTQSTVQPQGSLGRKSLLYLKIGMINRAWLADPTEQQIQVLGMHVEQIKLVGLIRSVSKFESKCVFVLDDGSGVISCDYIVADELSAFAAKRLQALTDVPDIYVKVYGTVNLYGKRIPHIQVLAIRKIDNPDEIVLHDIEVCHLIRKRKSYAATPVGSDVSTLRKSTMEGLSAPIQSMSHGFPQKSISYADSAVPSSPPRMTHTAAAVPSITAPGIMFPYSTQPLPSKQPMYGSYDTPNMNIARGMGADAMHSASRIPSHIAEETQQESIPHVPGIATVVKGILVETNYSACPDGLHRNEILRRVKEILPNPNVTEKLIRNTLDMLERDALVCTTSTSENYRSTGP</sequence>
<reference evidence="4 5" key="1">
    <citation type="journal article" date="2020" name="bioRxiv">
        <title>Metabolic contributions of an alphaproteobacterial endosymbiont in the apicomplexan Cardiosporidium cionae.</title>
        <authorList>
            <person name="Hunter E.S."/>
            <person name="Paight C.J."/>
            <person name="Lane C.E."/>
        </authorList>
    </citation>
    <scope>NUCLEOTIDE SEQUENCE [LARGE SCALE GENOMIC DNA]</scope>
    <source>
        <strain evidence="4">ESH_2018</strain>
    </source>
</reference>
<dbReference type="PANTHER" id="PTHR13989:SF16">
    <property type="entry name" value="REPLICATION PROTEIN A2"/>
    <property type="match status" value="1"/>
</dbReference>
<keyword evidence="5" id="KW-1185">Reference proteome</keyword>
<keyword evidence="3" id="KW-0539">Nucleus</keyword>
<evidence type="ECO:0000256" key="3">
    <source>
        <dbReference type="ARBA" id="ARBA00023242"/>
    </source>
</evidence>
<accession>A0ABQ7JE60</accession>
<gene>
    <name evidence="4" type="ORF">IE077_004135</name>
</gene>
<comment type="caution">
    <text evidence="4">The sequence shown here is derived from an EMBL/GenBank/DDBJ whole genome shotgun (WGS) entry which is preliminary data.</text>
</comment>
<dbReference type="Proteomes" id="UP000823046">
    <property type="component" value="Unassembled WGS sequence"/>
</dbReference>
<comment type="subcellular location">
    <subcellularLocation>
        <location evidence="1">Nucleus</location>
    </subcellularLocation>
</comment>
<evidence type="ECO:0000313" key="5">
    <source>
        <dbReference type="Proteomes" id="UP000823046"/>
    </source>
</evidence>
<dbReference type="EMBL" id="JADAQX010000068">
    <property type="protein sequence ID" value="KAF8822259.1"/>
    <property type="molecule type" value="Genomic_DNA"/>
</dbReference>
<protein>
    <submittedName>
        <fullName evidence="4">Uncharacterized protein</fullName>
    </submittedName>
</protein>
<dbReference type="PANTHER" id="PTHR13989">
    <property type="entry name" value="REPLICATION PROTEIN A-RELATED"/>
    <property type="match status" value="1"/>
</dbReference>
<organism evidence="4 5">
    <name type="scientific">Cardiosporidium cionae</name>
    <dbReference type="NCBI Taxonomy" id="476202"/>
    <lineage>
        <taxon>Eukaryota</taxon>
        <taxon>Sar</taxon>
        <taxon>Alveolata</taxon>
        <taxon>Apicomplexa</taxon>
        <taxon>Aconoidasida</taxon>
        <taxon>Nephromycida</taxon>
        <taxon>Cardiosporidium</taxon>
    </lineage>
</organism>
<dbReference type="Gene3D" id="2.40.50.140">
    <property type="entry name" value="Nucleic acid-binding proteins"/>
    <property type="match status" value="1"/>
</dbReference>
<dbReference type="InterPro" id="IPR012340">
    <property type="entry name" value="NA-bd_OB-fold"/>
</dbReference>
<evidence type="ECO:0000313" key="4">
    <source>
        <dbReference type="EMBL" id="KAF8822259.1"/>
    </source>
</evidence>